<evidence type="ECO:0000256" key="5">
    <source>
        <dbReference type="ARBA" id="ARBA00023136"/>
    </source>
</evidence>
<dbReference type="InterPro" id="IPR036259">
    <property type="entry name" value="MFS_trans_sf"/>
</dbReference>
<dbReference type="Gene3D" id="1.20.1250.20">
    <property type="entry name" value="MFS general substrate transporter like domains"/>
    <property type="match status" value="2"/>
</dbReference>
<gene>
    <name evidence="8" type="ORF">ACFQRG_08470</name>
</gene>
<keyword evidence="5 6" id="KW-0472">Membrane</keyword>
<accession>A0ABW2Q0L7</accession>
<dbReference type="Proteomes" id="UP001596505">
    <property type="component" value="Unassembled WGS sequence"/>
</dbReference>
<dbReference type="InterPro" id="IPR020846">
    <property type="entry name" value="MFS_dom"/>
</dbReference>
<feature type="transmembrane region" description="Helical" evidence="6">
    <location>
        <begin position="395"/>
        <end position="416"/>
    </location>
</feature>
<evidence type="ECO:0000256" key="3">
    <source>
        <dbReference type="ARBA" id="ARBA00022692"/>
    </source>
</evidence>
<keyword evidence="9" id="KW-1185">Reference proteome</keyword>
<feature type="domain" description="Major facilitator superfamily (MFS) profile" evidence="7">
    <location>
        <begin position="11"/>
        <end position="421"/>
    </location>
</feature>
<evidence type="ECO:0000313" key="8">
    <source>
        <dbReference type="EMBL" id="MFC7393016.1"/>
    </source>
</evidence>
<feature type="transmembrane region" description="Helical" evidence="6">
    <location>
        <begin position="83"/>
        <end position="104"/>
    </location>
</feature>
<evidence type="ECO:0000313" key="9">
    <source>
        <dbReference type="Proteomes" id="UP001596505"/>
    </source>
</evidence>
<evidence type="ECO:0000259" key="7">
    <source>
        <dbReference type="PROSITE" id="PS50850"/>
    </source>
</evidence>
<comment type="caution">
    <text evidence="8">The sequence shown here is derived from an EMBL/GenBank/DDBJ whole genome shotgun (WGS) entry which is preliminary data.</text>
</comment>
<comment type="subcellular location">
    <subcellularLocation>
        <location evidence="1">Cell membrane</location>
        <topology evidence="1">Multi-pass membrane protein</topology>
    </subcellularLocation>
</comment>
<feature type="transmembrane region" description="Helical" evidence="6">
    <location>
        <begin position="369"/>
        <end position="389"/>
    </location>
</feature>
<sequence length="440" mass="48460">MKTTNVRWRIVLLIMFPMQLMMQMDRINISVSASLIQKDFGFSLAEMGLVLSAFAWTYALFQIPAGIWVQRIGSRKAVAIAGILWSLCTLITPFASTLILLLIFRGLLGIAQAADIPGGINAINNWFPKREKAKANSIFLSSGYLAAAIGTTLTAWIVSHFGWQWGFYGYGIIGIAVGVYWYVSFRNSPHEHKGVNQEELKLINEGKEPDPSKNNTKVKTSWKDWKVYFSKCQFWAIGFQYFCLVLIESFYITLLPTFLVQSRGLTIGKIGIVAALPWIALAISVFVMGNIIDFVYKKTNSRYLSRVPFGIAGFVISSGCLWLAIQASSVISLSIFLMISMAGIGMIQVPNWSAVQDIGGKHNASLSGFVNFCGNASTAVGTILVLEIVSLTGSWTIGILLITVMGVLGAMSWLLIKPDKPLLKSDEIIIKNPDISNQTL</sequence>
<organism evidence="8 9">
    <name type="scientific">Scopulibacillus cellulosilyticus</name>
    <dbReference type="NCBI Taxonomy" id="2665665"/>
    <lineage>
        <taxon>Bacteria</taxon>
        <taxon>Bacillati</taxon>
        <taxon>Bacillota</taxon>
        <taxon>Bacilli</taxon>
        <taxon>Bacillales</taxon>
        <taxon>Sporolactobacillaceae</taxon>
        <taxon>Scopulibacillus</taxon>
    </lineage>
</organism>
<keyword evidence="3 6" id="KW-0812">Transmembrane</keyword>
<name>A0ABW2Q0L7_9BACL</name>
<dbReference type="EMBL" id="JBHTCO010000007">
    <property type="protein sequence ID" value="MFC7393016.1"/>
    <property type="molecule type" value="Genomic_DNA"/>
</dbReference>
<evidence type="ECO:0000256" key="1">
    <source>
        <dbReference type="ARBA" id="ARBA00004651"/>
    </source>
</evidence>
<feature type="transmembrane region" description="Helical" evidence="6">
    <location>
        <begin position="232"/>
        <end position="252"/>
    </location>
</feature>
<feature type="transmembrane region" description="Helical" evidence="6">
    <location>
        <begin position="272"/>
        <end position="295"/>
    </location>
</feature>
<dbReference type="InterPro" id="IPR011701">
    <property type="entry name" value="MFS"/>
</dbReference>
<feature type="transmembrane region" description="Helical" evidence="6">
    <location>
        <begin position="6"/>
        <end position="22"/>
    </location>
</feature>
<dbReference type="Pfam" id="PF07690">
    <property type="entry name" value="MFS_1"/>
    <property type="match status" value="1"/>
</dbReference>
<evidence type="ECO:0000256" key="4">
    <source>
        <dbReference type="ARBA" id="ARBA00022989"/>
    </source>
</evidence>
<dbReference type="PROSITE" id="PS50850">
    <property type="entry name" value="MFS"/>
    <property type="match status" value="1"/>
</dbReference>
<keyword evidence="2" id="KW-0813">Transport</keyword>
<feature type="transmembrane region" description="Helical" evidence="6">
    <location>
        <begin position="307"/>
        <end position="325"/>
    </location>
</feature>
<feature type="transmembrane region" description="Helical" evidence="6">
    <location>
        <begin position="165"/>
        <end position="183"/>
    </location>
</feature>
<dbReference type="InterPro" id="IPR050382">
    <property type="entry name" value="MFS_Na/Anion_cotransporter"/>
</dbReference>
<evidence type="ECO:0000256" key="6">
    <source>
        <dbReference type="SAM" id="Phobius"/>
    </source>
</evidence>
<dbReference type="SUPFAM" id="SSF103473">
    <property type="entry name" value="MFS general substrate transporter"/>
    <property type="match status" value="1"/>
</dbReference>
<dbReference type="CDD" id="cd17319">
    <property type="entry name" value="MFS_ExuT_GudP_like"/>
    <property type="match status" value="1"/>
</dbReference>
<dbReference type="PANTHER" id="PTHR11662">
    <property type="entry name" value="SOLUTE CARRIER FAMILY 17"/>
    <property type="match status" value="1"/>
</dbReference>
<keyword evidence="4 6" id="KW-1133">Transmembrane helix</keyword>
<feature type="transmembrane region" description="Helical" evidence="6">
    <location>
        <begin position="331"/>
        <end position="349"/>
    </location>
</feature>
<proteinExistence type="predicted"/>
<feature type="transmembrane region" description="Helical" evidence="6">
    <location>
        <begin position="138"/>
        <end position="159"/>
    </location>
</feature>
<feature type="transmembrane region" description="Helical" evidence="6">
    <location>
        <begin position="42"/>
        <end position="63"/>
    </location>
</feature>
<dbReference type="PANTHER" id="PTHR11662:SF399">
    <property type="entry name" value="FI19708P1-RELATED"/>
    <property type="match status" value="1"/>
</dbReference>
<reference evidence="9" key="1">
    <citation type="journal article" date="2019" name="Int. J. Syst. Evol. Microbiol.">
        <title>The Global Catalogue of Microorganisms (GCM) 10K type strain sequencing project: providing services to taxonomists for standard genome sequencing and annotation.</title>
        <authorList>
            <consortium name="The Broad Institute Genomics Platform"/>
            <consortium name="The Broad Institute Genome Sequencing Center for Infectious Disease"/>
            <person name="Wu L."/>
            <person name="Ma J."/>
        </authorList>
    </citation>
    <scope>NUCLEOTIDE SEQUENCE [LARGE SCALE GENOMIC DNA]</scope>
    <source>
        <strain evidence="9">CGMCC 1.16305</strain>
    </source>
</reference>
<evidence type="ECO:0000256" key="2">
    <source>
        <dbReference type="ARBA" id="ARBA00022448"/>
    </source>
</evidence>
<protein>
    <submittedName>
        <fullName evidence="8">MFS transporter</fullName>
    </submittedName>
</protein>
<dbReference type="RefSeq" id="WP_380965453.1">
    <property type="nucleotide sequence ID" value="NZ_JBHTCO010000007.1"/>
</dbReference>